<gene>
    <name evidence="3" type="ORF">ACFSAU_12090</name>
</gene>
<dbReference type="Pfam" id="PF25927">
    <property type="entry name" value="DUF7972"/>
    <property type="match status" value="1"/>
</dbReference>
<feature type="transmembrane region" description="Helical" evidence="2">
    <location>
        <begin position="371"/>
        <end position="394"/>
    </location>
</feature>
<evidence type="ECO:0000256" key="2">
    <source>
        <dbReference type="SAM" id="Phobius"/>
    </source>
</evidence>
<reference evidence="3 4" key="1">
    <citation type="journal article" date="2019" name="Int. J. Syst. Evol. Microbiol.">
        <title>The Global Catalogue of Microorganisms (GCM) 10K type strain sequencing project: providing services to taxonomists for standard genome sequencing and annotation.</title>
        <authorList>
            <consortium name="The Broad Institute Genomics Platform"/>
            <consortium name="The Broad Institute Genome Sequencing Center for Infectious Disease"/>
            <person name="Wu L."/>
            <person name="Ma J."/>
        </authorList>
    </citation>
    <scope>NUCLEOTIDE SEQUENCE [LARGE SCALE GENOMIC DNA]</scope>
    <source>
        <strain evidence="3 4">CGMCC 1.12859</strain>
    </source>
</reference>
<dbReference type="Proteomes" id="UP001597139">
    <property type="component" value="Unassembled WGS sequence"/>
</dbReference>
<accession>A0ABD6BT78</accession>
<dbReference type="AlphaFoldDB" id="A0ABD6BT78"/>
<keyword evidence="4" id="KW-1185">Reference proteome</keyword>
<sequence>MSEHDDPRGGDGNGGEEPSDLPGDDERWEPVGNGESADTPDSSTERASAEADPDPLATSNGESSVPEAVQNVGRMVKRFLQVLARIAFAGFVALLGKARDTDREDPLQHWLLLSGNRWTVIWTMTVSFFLLSLALGATDVIGISQADFVVEMFSTIIAGLFSFTPVVVGVNSLSMTGLSSSLGGIEQRIESVEEFRSEVADLSPRTVVTPTDPAGFIDVATDTLHDRIGSLRAGVDAIDEPAKSDIEAVANDAESAIADVERAVEGDPSIIDVLVPMMDDDYSRDINRLQQLRRVYTEIPAETRQDLADMQDLLESLDVTRAYFKTMYLQQELAAFSRYIAYAGINALLWSMFIIMVFANGRPDVSYGTEIVVLVSVGMTAAFFAFSVLFSYILRIATVIKRTSAPGAFTPQKGN</sequence>
<dbReference type="RefSeq" id="WP_267647766.1">
    <property type="nucleotide sequence ID" value="NZ_JANHGR010000002.1"/>
</dbReference>
<keyword evidence="2" id="KW-0812">Transmembrane</keyword>
<feature type="transmembrane region" description="Helical" evidence="2">
    <location>
        <begin position="119"/>
        <end position="142"/>
    </location>
</feature>
<keyword evidence="2" id="KW-1133">Transmembrane helix</keyword>
<protein>
    <submittedName>
        <fullName evidence="3">Uncharacterized protein</fullName>
    </submittedName>
</protein>
<evidence type="ECO:0000256" key="1">
    <source>
        <dbReference type="SAM" id="MobiDB-lite"/>
    </source>
</evidence>
<feature type="transmembrane region" description="Helical" evidence="2">
    <location>
        <begin position="339"/>
        <end position="359"/>
    </location>
</feature>
<evidence type="ECO:0000313" key="3">
    <source>
        <dbReference type="EMBL" id="MFD1568231.1"/>
    </source>
</evidence>
<comment type="caution">
    <text evidence="3">The sequence shown here is derived from an EMBL/GenBank/DDBJ whole genome shotgun (WGS) entry which is preliminary data.</text>
</comment>
<name>A0ABD6BT78_9EURY</name>
<evidence type="ECO:0000313" key="4">
    <source>
        <dbReference type="Proteomes" id="UP001597139"/>
    </source>
</evidence>
<proteinExistence type="predicted"/>
<organism evidence="3 4">
    <name type="scientific">Halolamina litorea</name>
    <dbReference type="NCBI Taxonomy" id="1515593"/>
    <lineage>
        <taxon>Archaea</taxon>
        <taxon>Methanobacteriati</taxon>
        <taxon>Methanobacteriota</taxon>
        <taxon>Stenosarchaea group</taxon>
        <taxon>Halobacteria</taxon>
        <taxon>Halobacteriales</taxon>
        <taxon>Haloferacaceae</taxon>
    </lineage>
</organism>
<keyword evidence="2" id="KW-0472">Membrane</keyword>
<dbReference type="EMBL" id="JBHUCZ010000010">
    <property type="protein sequence ID" value="MFD1568231.1"/>
    <property type="molecule type" value="Genomic_DNA"/>
</dbReference>
<feature type="region of interest" description="Disordered" evidence="1">
    <location>
        <begin position="1"/>
        <end position="65"/>
    </location>
</feature>
<dbReference type="InterPro" id="IPR058278">
    <property type="entry name" value="DUF7972"/>
</dbReference>
<feature type="transmembrane region" description="Helical" evidence="2">
    <location>
        <begin position="148"/>
        <end position="170"/>
    </location>
</feature>